<keyword evidence="2" id="KW-1185">Reference proteome</keyword>
<comment type="caution">
    <text evidence="1">The sequence shown here is derived from an EMBL/GenBank/DDBJ whole genome shotgun (WGS) entry which is preliminary data.</text>
</comment>
<dbReference type="RefSeq" id="WP_030069620.1">
    <property type="nucleotide sequence ID" value="NZ_JRKI01000034.1"/>
</dbReference>
<gene>
    <name evidence="1" type="ORF">SNA_28760</name>
</gene>
<sequence>MDEDEDRRLRVIAPDISQISISLLRKVVGLYPEERIPEEALACADEVLERYGTDGLRLLVMSLAGWAAVEIERDAQATGRTHEALLDDIDLTRLEAHPDG</sequence>
<accession>A0A0D7CI36</accession>
<organism evidence="1 2">
    <name type="scientific">Streptomyces natalensis ATCC 27448</name>
    <dbReference type="NCBI Taxonomy" id="1240678"/>
    <lineage>
        <taxon>Bacteria</taxon>
        <taxon>Bacillati</taxon>
        <taxon>Actinomycetota</taxon>
        <taxon>Actinomycetes</taxon>
        <taxon>Kitasatosporales</taxon>
        <taxon>Streptomycetaceae</taxon>
        <taxon>Streptomyces</taxon>
    </lineage>
</organism>
<dbReference type="EMBL" id="JRKI01000034">
    <property type="protein sequence ID" value="KIZ15530.1"/>
    <property type="molecule type" value="Genomic_DNA"/>
</dbReference>
<proteinExistence type="predicted"/>
<dbReference type="PATRIC" id="fig|1240678.4.peg.6137"/>
<dbReference type="AlphaFoldDB" id="A0A0D7CI36"/>
<name>A0A0D7CI36_9ACTN</name>
<evidence type="ECO:0000313" key="1">
    <source>
        <dbReference type="EMBL" id="KIZ15530.1"/>
    </source>
</evidence>
<dbReference type="Proteomes" id="UP000032458">
    <property type="component" value="Unassembled WGS sequence"/>
</dbReference>
<evidence type="ECO:0000313" key="2">
    <source>
        <dbReference type="Proteomes" id="UP000032458"/>
    </source>
</evidence>
<reference evidence="1 2" key="1">
    <citation type="submission" date="2014-09" db="EMBL/GenBank/DDBJ databases">
        <title>Draft genome sequence of Streptomyces natalensis ATCC 27448, producer of the antifungal pimaricin.</title>
        <authorList>
            <person name="Mendes M.V."/>
            <person name="Beites T."/>
            <person name="Pires S."/>
            <person name="Santos C.L."/>
            <person name="Moradas-Ferreira P."/>
        </authorList>
    </citation>
    <scope>NUCLEOTIDE SEQUENCE [LARGE SCALE GENOMIC DNA]</scope>
    <source>
        <strain evidence="1 2">ATCC 27448</strain>
    </source>
</reference>
<protein>
    <submittedName>
        <fullName evidence="1">Uncharacterized protein</fullName>
    </submittedName>
</protein>